<evidence type="ECO:0000256" key="9">
    <source>
        <dbReference type="ARBA" id="ARBA00031501"/>
    </source>
</evidence>
<dbReference type="SUPFAM" id="SSF51445">
    <property type="entry name" value="(Trans)glycosidases"/>
    <property type="match status" value="1"/>
</dbReference>
<evidence type="ECO:0000313" key="12">
    <source>
        <dbReference type="Proteomes" id="UP000050416"/>
    </source>
</evidence>
<dbReference type="InterPro" id="IPR003385">
    <property type="entry name" value="Glyco_hydro_77"/>
</dbReference>
<evidence type="ECO:0000256" key="4">
    <source>
        <dbReference type="ARBA" id="ARBA00020295"/>
    </source>
</evidence>
<evidence type="ECO:0000256" key="6">
    <source>
        <dbReference type="ARBA" id="ARBA00022679"/>
    </source>
</evidence>
<keyword evidence="7 10" id="KW-0119">Carbohydrate metabolism</keyword>
<dbReference type="Proteomes" id="UP000050416">
    <property type="component" value="Unassembled WGS sequence"/>
</dbReference>
<dbReference type="AlphaFoldDB" id="A0A0P7YKI6"/>
<evidence type="ECO:0000256" key="7">
    <source>
        <dbReference type="ARBA" id="ARBA00023277"/>
    </source>
</evidence>
<dbReference type="NCBIfam" id="TIGR00217">
    <property type="entry name" value="malQ"/>
    <property type="match status" value="1"/>
</dbReference>
<dbReference type="PANTHER" id="PTHR32438:SF5">
    <property type="entry name" value="4-ALPHA-GLUCANOTRANSFERASE DPE1, CHLOROPLASTIC_AMYLOPLASTIC"/>
    <property type="match status" value="1"/>
</dbReference>
<evidence type="ECO:0000256" key="3">
    <source>
        <dbReference type="ARBA" id="ARBA00012560"/>
    </source>
</evidence>
<dbReference type="EC" id="2.4.1.25" evidence="3 10"/>
<accession>A0A0P7YKI6</accession>
<evidence type="ECO:0000313" key="11">
    <source>
        <dbReference type="EMBL" id="KPQ30064.1"/>
    </source>
</evidence>
<name>A0A0P7YKI6_9GAMM</name>
<evidence type="ECO:0000256" key="8">
    <source>
        <dbReference type="ARBA" id="ARBA00031423"/>
    </source>
</evidence>
<dbReference type="InterPro" id="IPR017853">
    <property type="entry name" value="GH"/>
</dbReference>
<evidence type="ECO:0000256" key="10">
    <source>
        <dbReference type="RuleBase" id="RU361207"/>
    </source>
</evidence>
<dbReference type="NCBIfam" id="NF011080">
    <property type="entry name" value="PRK14508.1-3"/>
    <property type="match status" value="1"/>
</dbReference>
<comment type="similarity">
    <text evidence="2 10">Belongs to the disproportionating enzyme family.</text>
</comment>
<dbReference type="GO" id="GO:0005975">
    <property type="term" value="P:carbohydrate metabolic process"/>
    <property type="evidence" value="ECO:0007669"/>
    <property type="project" value="InterPro"/>
</dbReference>
<organism evidence="11 12">
    <name type="scientific">Marinobacter excellens HL-55</name>
    <dbReference type="NCBI Taxonomy" id="1305731"/>
    <lineage>
        <taxon>Bacteria</taxon>
        <taxon>Pseudomonadati</taxon>
        <taxon>Pseudomonadota</taxon>
        <taxon>Gammaproteobacteria</taxon>
        <taxon>Pseudomonadales</taxon>
        <taxon>Marinobacteraceae</taxon>
        <taxon>Marinobacter</taxon>
    </lineage>
</organism>
<dbReference type="OrthoDB" id="9763489at2"/>
<evidence type="ECO:0000256" key="5">
    <source>
        <dbReference type="ARBA" id="ARBA00022676"/>
    </source>
</evidence>
<reference evidence="11 12" key="1">
    <citation type="submission" date="2015-09" db="EMBL/GenBank/DDBJ databases">
        <title>Identification and resolution of microdiversity through metagenomic sequencing of parallel consortia.</title>
        <authorList>
            <person name="Nelson W.C."/>
            <person name="Romine M.F."/>
            <person name="Lindemann S.R."/>
        </authorList>
    </citation>
    <scope>NUCLEOTIDE SEQUENCE [LARGE SCALE GENOMIC DNA]</scope>
    <source>
        <strain evidence="11">HL-55</strain>
    </source>
</reference>
<dbReference type="PATRIC" id="fig|1305731.5.peg.2506"/>
<dbReference type="Gene3D" id="3.20.20.80">
    <property type="entry name" value="Glycosidases"/>
    <property type="match status" value="1"/>
</dbReference>
<dbReference type="PANTHER" id="PTHR32438">
    <property type="entry name" value="4-ALPHA-GLUCANOTRANSFERASE DPE1, CHLOROPLASTIC/AMYLOPLASTIC"/>
    <property type="match status" value="1"/>
</dbReference>
<keyword evidence="5 10" id="KW-0328">Glycosyltransferase</keyword>
<comment type="catalytic activity">
    <reaction evidence="1 10">
        <text>Transfers a segment of a (1-&gt;4)-alpha-D-glucan to a new position in an acceptor, which may be glucose or a (1-&gt;4)-alpha-D-glucan.</text>
        <dbReference type="EC" id="2.4.1.25"/>
    </reaction>
</comment>
<keyword evidence="6 10" id="KW-0808">Transferase</keyword>
<dbReference type="EMBL" id="LJZQ01000003">
    <property type="protein sequence ID" value="KPQ30064.1"/>
    <property type="molecule type" value="Genomic_DNA"/>
</dbReference>
<evidence type="ECO:0000256" key="1">
    <source>
        <dbReference type="ARBA" id="ARBA00000439"/>
    </source>
</evidence>
<evidence type="ECO:0000256" key="2">
    <source>
        <dbReference type="ARBA" id="ARBA00005684"/>
    </source>
</evidence>
<protein>
    <recommendedName>
        <fullName evidence="4 10">4-alpha-glucanotransferase</fullName>
        <ecNumber evidence="3 10">2.4.1.25</ecNumber>
    </recommendedName>
    <alternativeName>
        <fullName evidence="8 10">Amylomaltase</fullName>
    </alternativeName>
    <alternativeName>
        <fullName evidence="9 10">Disproportionating enzyme</fullName>
    </alternativeName>
</protein>
<gene>
    <name evidence="11" type="primary">malQ</name>
    <name evidence="11" type="ORF">HLUCCX14_02995</name>
</gene>
<proteinExistence type="inferred from homology"/>
<dbReference type="Pfam" id="PF02446">
    <property type="entry name" value="Glyco_hydro_77"/>
    <property type="match status" value="1"/>
</dbReference>
<comment type="caution">
    <text evidence="11">The sequence shown here is derived from an EMBL/GenBank/DDBJ whole genome shotgun (WGS) entry which is preliminary data.</text>
</comment>
<sequence>MSQRLPPAPVFCKRRAGVLLHPTALPGAEGKLGRPARHFIDLLCDAGMTVWQTLPTGPTHPDLSPYQSLSAHAGNPDFIDLHELVTAGLLTTPELEQQERTGSLASAADRFLAGNYQPDAAINQATWEQYVINHGHWLDDFALFIAIRDSLSGTPWYDWPMPLRQRQSEAIEAFRLEHQRALEQVRFEQFLFHSQWQAMRRYARDRGVLLFGDIPIFVAHDSADVWANPEVFRLDSQGHPIVVAGVPPDYFSPDGQHWGNPLYDWTAMARQNYRWWIERLASQREEFDLLRIDHFRGLQAFWEIPAADPKPINGHWVAGPADAFLAACFEQLPDLPLVAENLGVIGEDVEALRHRFGMPGMTVMQFGFDGSSDNPHLLHNHKQEDLVYTGTHDNDTTLGWYRSLDENTQNYVNRYLRVADDNQPWPVIQTAISSVSKLVIIPMQDLLSLDSHARFNTPGTLSNNWIWQLPVNFHEHLDTGSIKALLQLYGRNTG</sequence>
<dbReference type="STRING" id="1305731.GCA_000934705_01189"/>
<dbReference type="GO" id="GO:0004134">
    <property type="term" value="F:4-alpha-glucanotransferase activity"/>
    <property type="evidence" value="ECO:0007669"/>
    <property type="project" value="UniProtKB-EC"/>
</dbReference>